<feature type="transmembrane region" description="Helical" evidence="1">
    <location>
        <begin position="48"/>
        <end position="67"/>
    </location>
</feature>
<keyword evidence="1" id="KW-1133">Transmembrane helix</keyword>
<proteinExistence type="predicted"/>
<name>A0AAC9VI60_9ENTR</name>
<organism evidence="2 3">
    <name type="scientific">Candidatus Williamhamiltonella defendens</name>
    <dbReference type="NCBI Taxonomy" id="138072"/>
    <lineage>
        <taxon>Bacteria</taxon>
        <taxon>Pseudomonadati</taxon>
        <taxon>Pseudomonadota</taxon>
        <taxon>Gammaproteobacteria</taxon>
        <taxon>Enterobacterales</taxon>
        <taxon>Enterobacteriaceae</taxon>
        <taxon>aphid secondary symbionts</taxon>
        <taxon>Candidatus Williamhamiltonella</taxon>
    </lineage>
</organism>
<reference evidence="2" key="1">
    <citation type="submission" date="2017-08" db="EMBL/GenBank/DDBJ databases">
        <title>Genome sequence of Candidatus Hamiltonella defensa from Acyrthosiphon pisum strain MI47.</title>
        <authorList>
            <person name="Patel V.A."/>
            <person name="Chevignon G."/>
            <person name="Russell J.A."/>
            <person name="Oliver K.M."/>
        </authorList>
    </citation>
    <scope>NUCLEOTIDE SEQUENCE</scope>
    <source>
        <strain evidence="2">MI47</strain>
    </source>
</reference>
<evidence type="ECO:0000313" key="3">
    <source>
        <dbReference type="Proteomes" id="UP000792865"/>
    </source>
</evidence>
<protein>
    <submittedName>
        <fullName evidence="2">Uncharacterized protein</fullName>
    </submittedName>
</protein>
<dbReference type="EMBL" id="CP022932">
    <property type="protein sequence ID" value="ASV33348.1"/>
    <property type="molecule type" value="Genomic_DNA"/>
</dbReference>
<accession>A0AAC9VI60</accession>
<evidence type="ECO:0000256" key="1">
    <source>
        <dbReference type="SAM" id="Phobius"/>
    </source>
</evidence>
<gene>
    <name evidence="2" type="ORF">CJJ18_03980</name>
</gene>
<dbReference type="AlphaFoldDB" id="A0AAC9VI60"/>
<keyword evidence="1" id="KW-0472">Membrane</keyword>
<evidence type="ECO:0000313" key="2">
    <source>
        <dbReference type="EMBL" id="ASV33348.1"/>
    </source>
</evidence>
<sequence>MIFKSLAPSLRFIKHNIKLLFEIIYPLLNFLKHKEVNTLNFIYQEVNLSYYTLITGLFFLIWYKFLFQNHHKFYTKNDLNKNQ</sequence>
<keyword evidence="1" id="KW-0812">Transmembrane</keyword>
<dbReference type="Proteomes" id="UP000792865">
    <property type="component" value="Chromosome"/>
</dbReference>